<comment type="caution">
    <text evidence="2">The sequence shown here is derived from an EMBL/GenBank/DDBJ whole genome shotgun (WGS) entry which is preliminary data.</text>
</comment>
<reference evidence="2" key="1">
    <citation type="submission" date="2018-05" db="EMBL/GenBank/DDBJ databases">
        <title>Draft genome of Mucuna pruriens seed.</title>
        <authorList>
            <person name="Nnadi N.E."/>
            <person name="Vos R."/>
            <person name="Hasami M.H."/>
            <person name="Devisetty U.K."/>
            <person name="Aguiy J.C."/>
        </authorList>
    </citation>
    <scope>NUCLEOTIDE SEQUENCE [LARGE SCALE GENOMIC DNA]</scope>
    <source>
        <strain evidence="2">JCA_2017</strain>
    </source>
</reference>
<dbReference type="OrthoDB" id="1750196at2759"/>
<organism evidence="2 3">
    <name type="scientific">Mucuna pruriens</name>
    <name type="common">Velvet bean</name>
    <name type="synonym">Dolichos pruriens</name>
    <dbReference type="NCBI Taxonomy" id="157652"/>
    <lineage>
        <taxon>Eukaryota</taxon>
        <taxon>Viridiplantae</taxon>
        <taxon>Streptophyta</taxon>
        <taxon>Embryophyta</taxon>
        <taxon>Tracheophyta</taxon>
        <taxon>Spermatophyta</taxon>
        <taxon>Magnoliopsida</taxon>
        <taxon>eudicotyledons</taxon>
        <taxon>Gunneridae</taxon>
        <taxon>Pentapetalae</taxon>
        <taxon>rosids</taxon>
        <taxon>fabids</taxon>
        <taxon>Fabales</taxon>
        <taxon>Fabaceae</taxon>
        <taxon>Papilionoideae</taxon>
        <taxon>50 kb inversion clade</taxon>
        <taxon>NPAAA clade</taxon>
        <taxon>indigoferoid/millettioid clade</taxon>
        <taxon>Phaseoleae</taxon>
        <taxon>Mucuna</taxon>
    </lineage>
</organism>
<feature type="region of interest" description="Disordered" evidence="1">
    <location>
        <begin position="88"/>
        <end position="157"/>
    </location>
</feature>
<protein>
    <submittedName>
        <fullName evidence="2">Uncharacterized protein</fullName>
    </submittedName>
</protein>
<evidence type="ECO:0000313" key="3">
    <source>
        <dbReference type="Proteomes" id="UP000257109"/>
    </source>
</evidence>
<accession>A0A371F3W6</accession>
<evidence type="ECO:0000256" key="1">
    <source>
        <dbReference type="SAM" id="MobiDB-lite"/>
    </source>
</evidence>
<dbReference type="EMBL" id="QJKJ01010698">
    <property type="protein sequence ID" value="RDX72970.1"/>
    <property type="molecule type" value="Genomic_DNA"/>
</dbReference>
<proteinExistence type="predicted"/>
<dbReference type="AlphaFoldDB" id="A0A371F3W6"/>
<dbReference type="Proteomes" id="UP000257109">
    <property type="component" value="Unassembled WGS sequence"/>
</dbReference>
<evidence type="ECO:0000313" key="2">
    <source>
        <dbReference type="EMBL" id="RDX72970.1"/>
    </source>
</evidence>
<name>A0A371F3W6_MUCPR</name>
<gene>
    <name evidence="2" type="ORF">CR513_47480</name>
</gene>
<feature type="non-terminal residue" evidence="2">
    <location>
        <position position="1"/>
    </location>
</feature>
<keyword evidence="3" id="KW-1185">Reference proteome</keyword>
<sequence length="157" mass="17687">MVTMFIDTLLSPYYDKVVGSVASNFTDLMVVGERIELSIRPPVKEKERRSQCYADRARLPIREMDHFLVSNLVQCRSRVDGYQRQLTTDSVRSSITAMSRRMSSRHSRASTTRREKAAQNADPDPNDLYRTAPSAIGTKAYGNSSSQNPSSPIPEKL</sequence>